<dbReference type="PANTHER" id="PTHR15427:SF5">
    <property type="entry name" value="EMILIN-2"/>
    <property type="match status" value="1"/>
</dbReference>
<dbReference type="STRING" id="41447.ENSSDUP00000011211"/>
<evidence type="ECO:0000259" key="10">
    <source>
        <dbReference type="PROSITE" id="PS50871"/>
    </source>
</evidence>
<comment type="subcellular location">
    <subcellularLocation>
        <location evidence="1">Secreted</location>
        <location evidence="1">Extracellular space</location>
        <location evidence="1">Extracellular matrix</location>
    </subcellularLocation>
</comment>
<evidence type="ECO:0000259" key="11">
    <source>
        <dbReference type="PROSITE" id="PS51041"/>
    </source>
</evidence>
<dbReference type="Ensembl" id="ENSSDUT00000011420.1">
    <property type="protein sequence ID" value="ENSSDUP00000011211.1"/>
    <property type="gene ID" value="ENSSDUG00000008173.1"/>
</dbReference>
<dbReference type="SUPFAM" id="SSF49842">
    <property type="entry name" value="TNF-like"/>
    <property type="match status" value="1"/>
</dbReference>
<evidence type="ECO:0000256" key="4">
    <source>
        <dbReference type="ARBA" id="ARBA00022729"/>
    </source>
</evidence>
<feature type="signal peptide" evidence="9">
    <location>
        <begin position="1"/>
        <end position="22"/>
    </location>
</feature>
<evidence type="ECO:0000256" key="2">
    <source>
        <dbReference type="ARBA" id="ARBA00022525"/>
    </source>
</evidence>
<reference evidence="12" key="1">
    <citation type="submission" date="2025-08" db="UniProtKB">
        <authorList>
            <consortium name="Ensembl"/>
        </authorList>
    </citation>
    <scope>IDENTIFICATION</scope>
</reference>
<reference evidence="12" key="2">
    <citation type="submission" date="2025-09" db="UniProtKB">
        <authorList>
            <consortium name="Ensembl"/>
        </authorList>
    </citation>
    <scope>IDENTIFICATION</scope>
</reference>
<feature type="region of interest" description="Disordered" evidence="8">
    <location>
        <begin position="167"/>
        <end position="189"/>
    </location>
</feature>
<keyword evidence="4 9" id="KW-0732">Signal</keyword>
<sequence>MKRGLYGLPLIHLLIMLPLITGSPFQQSIFQNNAHSGTDTRQRNKNWCAYVVHKNVSCAVVGGTESFVQPEVLPCPPELPNCAQQVIYRTHFRPMYKIAYKTVTELEWRCCPGYQGHDCREVKDLMLLQVERLPHAPSAAGHIPVPQAPEQRTQGQRNHPWVGEGQFGGQTGPRSPWGHRGSQSATHLEEEVQQLSQMVLDMQARMTDMSSNLRLDFQEDASKMLVTLLNNLRQPASARGAETQTIQVQDFSFDHDTTPMEEVMNKISQVTDDLESKTNTLDDLLGRVNRHDGQISLLMEAAQNPLSTPPPARPASDTDLRAYLDDKIRALREELMEGMDIKLADMKNSCDYKIMSVQEQCEGQEANYLSLAELMDSKETDLRKEIEDLKIKLVDPVKEGNQVSDNVLTRVENLEIHLNSSEKIVAGQCLAVEKKLKKERTEAIKDLRETLEDKLASMEDRFTTLLVDTSANSQSGVQPESQDMVQTDVNSLKGSVQTLEDRLNVLDQFCSKEQRANLTVVENLQQDFESCKTAIGAMETSLKAQINGLGAMEGQLLNYSTSIENVHSELGSVKGHMGRLEDSLSDVVHQQSQTLQSLNSTWGQVKTGAEQEAKDLLELHKTQHQELRQRLDELGREVKAEADQCREKTEDVEKEIAHVDSRVVSVESLCGKLDPISSSLQRIKDGLNKHVTGLWTCVNQLNGTVRAHARDIGGVKGICQDLQNNIANIARDLQVLTDSNAAKTGVQVAVEDAGLPQGSSKSLTVAVGSVDASLPQPPVIEAGEAGPPGKMTSSKLPKGTGGSMMPVQGFAGAPASPVKSTESLKIRIPLNTDVNSLHRPSPQKPAMALDERVSFSAGLTLPPFQGEVGIIRFNEVLVNDGGHYDPHTGIFTAPTDGRYLVSAVLAAQRGEKVEAVLSVSNRSIQRLDSTGFLSGAAAPVSHEQCNCSSSTSLSLVLSLKRGDRAGLVMTAGKLAISASSSEILSSFSAVLLYPSPSKR</sequence>
<keyword evidence="13" id="KW-1185">Reference proteome</keyword>
<dbReference type="Proteomes" id="UP000261420">
    <property type="component" value="Unplaced"/>
</dbReference>
<accession>A0A3B4TY34</accession>
<feature type="coiled-coil region" evidence="7">
    <location>
        <begin position="610"/>
        <end position="651"/>
    </location>
</feature>
<evidence type="ECO:0000256" key="9">
    <source>
        <dbReference type="SAM" id="SignalP"/>
    </source>
</evidence>
<dbReference type="SMART" id="SM00110">
    <property type="entry name" value="C1Q"/>
    <property type="match status" value="1"/>
</dbReference>
<keyword evidence="6" id="KW-1015">Disulfide bond</keyword>
<feature type="domain" description="EMI" evidence="11">
    <location>
        <begin position="44"/>
        <end position="121"/>
    </location>
</feature>
<dbReference type="FunFam" id="2.60.120.40:FF:000035">
    <property type="entry name" value="Elastin microfibril interfacer 2a"/>
    <property type="match status" value="1"/>
</dbReference>
<dbReference type="PROSITE" id="PS51041">
    <property type="entry name" value="EMI"/>
    <property type="match status" value="1"/>
</dbReference>
<keyword evidence="2" id="KW-0964">Secreted</keyword>
<evidence type="ECO:0000256" key="8">
    <source>
        <dbReference type="SAM" id="MobiDB-lite"/>
    </source>
</evidence>
<evidence type="ECO:0000256" key="5">
    <source>
        <dbReference type="ARBA" id="ARBA00023054"/>
    </source>
</evidence>
<dbReference type="Pfam" id="PF07546">
    <property type="entry name" value="EMI"/>
    <property type="match status" value="1"/>
</dbReference>
<dbReference type="PROSITE" id="PS50871">
    <property type="entry name" value="C1Q"/>
    <property type="match status" value="1"/>
</dbReference>
<feature type="chain" id="PRO_5017291990" evidence="9">
    <location>
        <begin position="23"/>
        <end position="999"/>
    </location>
</feature>
<dbReference type="InterPro" id="IPR008983">
    <property type="entry name" value="Tumour_necrosis_fac-like_dom"/>
</dbReference>
<dbReference type="Gene3D" id="2.60.120.40">
    <property type="match status" value="1"/>
</dbReference>
<dbReference type="GeneTree" id="ENSGT01030000234633"/>
<evidence type="ECO:0000256" key="7">
    <source>
        <dbReference type="SAM" id="Coils"/>
    </source>
</evidence>
<name>A0A3B4TY34_SERDU</name>
<dbReference type="Pfam" id="PF00386">
    <property type="entry name" value="C1q"/>
    <property type="match status" value="1"/>
</dbReference>
<dbReference type="PANTHER" id="PTHR15427">
    <property type="entry name" value="EMILIN ELASTIN MICROFIBRIL INTERFACE-LOCATED PROTEIN ELASTIN MICROFIBRIL INTERFACER"/>
    <property type="match status" value="1"/>
</dbReference>
<organism evidence="12 13">
    <name type="scientific">Seriola dumerili</name>
    <name type="common">Greater amberjack</name>
    <name type="synonym">Caranx dumerili</name>
    <dbReference type="NCBI Taxonomy" id="41447"/>
    <lineage>
        <taxon>Eukaryota</taxon>
        <taxon>Metazoa</taxon>
        <taxon>Chordata</taxon>
        <taxon>Craniata</taxon>
        <taxon>Vertebrata</taxon>
        <taxon>Euteleostomi</taxon>
        <taxon>Actinopterygii</taxon>
        <taxon>Neopterygii</taxon>
        <taxon>Teleostei</taxon>
        <taxon>Neoteleostei</taxon>
        <taxon>Acanthomorphata</taxon>
        <taxon>Carangaria</taxon>
        <taxon>Carangiformes</taxon>
        <taxon>Carangidae</taxon>
        <taxon>Seriola</taxon>
    </lineage>
</organism>
<feature type="domain" description="C1q" evidence="10">
    <location>
        <begin position="848"/>
        <end position="998"/>
    </location>
</feature>
<dbReference type="AlphaFoldDB" id="A0A3B4TY34"/>
<evidence type="ECO:0000313" key="12">
    <source>
        <dbReference type="Ensembl" id="ENSSDUP00000011211.1"/>
    </source>
</evidence>
<evidence type="ECO:0000256" key="3">
    <source>
        <dbReference type="ARBA" id="ARBA00022530"/>
    </source>
</evidence>
<evidence type="ECO:0000313" key="13">
    <source>
        <dbReference type="Proteomes" id="UP000261420"/>
    </source>
</evidence>
<protein>
    <submittedName>
        <fullName evidence="12">Elastin microfibril interfacer 2</fullName>
    </submittedName>
</protein>
<proteinExistence type="predicted"/>
<feature type="coiled-coil region" evidence="7">
    <location>
        <begin position="433"/>
        <end position="461"/>
    </location>
</feature>
<dbReference type="Gene3D" id="1.10.287.1490">
    <property type="match status" value="1"/>
</dbReference>
<dbReference type="SUPFAM" id="SSF58104">
    <property type="entry name" value="Methyl-accepting chemotaxis protein (MCP) signaling domain"/>
    <property type="match status" value="1"/>
</dbReference>
<dbReference type="InterPro" id="IPR001073">
    <property type="entry name" value="C1q_dom"/>
</dbReference>
<feature type="region of interest" description="Disordered" evidence="8">
    <location>
        <begin position="780"/>
        <end position="800"/>
    </location>
</feature>
<evidence type="ECO:0000256" key="6">
    <source>
        <dbReference type="ARBA" id="ARBA00023157"/>
    </source>
</evidence>
<evidence type="ECO:0000256" key="1">
    <source>
        <dbReference type="ARBA" id="ARBA00004498"/>
    </source>
</evidence>
<dbReference type="InterPro" id="IPR050392">
    <property type="entry name" value="Collagen/C1q_domain"/>
</dbReference>
<dbReference type="InterPro" id="IPR011489">
    <property type="entry name" value="EMI_domain"/>
</dbReference>
<keyword evidence="5 7" id="KW-0175">Coiled coil</keyword>
<keyword evidence="3" id="KW-0272">Extracellular matrix</keyword>